<name>A0ABT4Y7L4_METRE</name>
<keyword evidence="2" id="KW-1185">Reference proteome</keyword>
<evidence type="ECO:0008006" key="3">
    <source>
        <dbReference type="Google" id="ProtNLM"/>
    </source>
</evidence>
<organism evidence="1 2">
    <name type="scientific">Metapseudomonas resinovorans</name>
    <name type="common">Pseudomonas resinovorans</name>
    <dbReference type="NCBI Taxonomy" id="53412"/>
    <lineage>
        <taxon>Bacteria</taxon>
        <taxon>Pseudomonadati</taxon>
        <taxon>Pseudomonadota</taxon>
        <taxon>Gammaproteobacteria</taxon>
        <taxon>Pseudomonadales</taxon>
        <taxon>Pseudomonadaceae</taxon>
        <taxon>Metapseudomonas</taxon>
    </lineage>
</organism>
<protein>
    <recommendedName>
        <fullName evidence="3">XRE family transcriptional regulator</fullName>
    </recommendedName>
</protein>
<gene>
    <name evidence="1" type="ORF">NNO07_17485</name>
</gene>
<evidence type="ECO:0000313" key="2">
    <source>
        <dbReference type="Proteomes" id="UP001211689"/>
    </source>
</evidence>
<evidence type="ECO:0000313" key="1">
    <source>
        <dbReference type="EMBL" id="MDA8484864.1"/>
    </source>
</evidence>
<accession>A0ABT4Y7L4</accession>
<sequence length="127" mass="14715">MRGFFLPEARRREAIAQMEANLQAPKLPPQTEVDESTYPKTHLLREREGWEPPHTDIVGAYFRHFQASFKDYHSDGRLAALLGLSSDRRIREFKQGKRTVPYGVWRQFLVMTGRAPQDVLPVLAYMA</sequence>
<proteinExistence type="predicted"/>
<dbReference type="EMBL" id="JANEWF010000021">
    <property type="protein sequence ID" value="MDA8484864.1"/>
    <property type="molecule type" value="Genomic_DNA"/>
</dbReference>
<comment type="caution">
    <text evidence="1">The sequence shown here is derived from an EMBL/GenBank/DDBJ whole genome shotgun (WGS) entry which is preliminary data.</text>
</comment>
<dbReference type="Proteomes" id="UP001211689">
    <property type="component" value="Unassembled WGS sequence"/>
</dbReference>
<reference evidence="1 2" key="1">
    <citation type="submission" date="2022-07" db="EMBL/GenBank/DDBJ databases">
        <title>Genome Analysis of Selected Gammaproteobacteria from Nigerian Food snails.</title>
        <authorList>
            <person name="Okafor A.C."/>
        </authorList>
    </citation>
    <scope>NUCLEOTIDE SEQUENCE [LARGE SCALE GENOMIC DNA]</scope>
    <source>
        <strain evidence="1 2">Awg 2</strain>
    </source>
</reference>